<evidence type="ECO:0000313" key="2">
    <source>
        <dbReference type="Proteomes" id="UP000006324"/>
    </source>
</evidence>
<gene>
    <name evidence="1" type="ORF">LEP1GSC104_3321</name>
</gene>
<accession>A0A0F6HD16</accession>
<comment type="caution">
    <text evidence="1">The sequence shown here is derived from an EMBL/GenBank/DDBJ whole genome shotgun (WGS) entry which is preliminary data.</text>
</comment>
<reference evidence="1 2" key="1">
    <citation type="submission" date="2012-09" db="EMBL/GenBank/DDBJ databases">
        <authorList>
            <person name="Harkins D.M."/>
            <person name="Durkin A.S."/>
            <person name="Brinkac L.M."/>
            <person name="Selengut J.D."/>
            <person name="Sanka R."/>
            <person name="DePew J."/>
            <person name="Purushe J."/>
            <person name="Chanthongthip A."/>
            <person name="Lattana O."/>
            <person name="Phetsouvanh R."/>
            <person name="Newton P.N."/>
            <person name="Vinetz J.M."/>
            <person name="Sutton G.G."/>
            <person name="Nelson W.C."/>
            <person name="Fouts D.E."/>
        </authorList>
    </citation>
    <scope>NUCLEOTIDE SEQUENCE [LARGE SCALE GENOMIC DNA]</scope>
    <source>
        <strain evidence="1 2">UI 12621</strain>
    </source>
</reference>
<dbReference type="AlphaFoldDB" id="A0A0F6HD16"/>
<name>A0A0F6HD16_LEPIR</name>
<protein>
    <submittedName>
        <fullName evidence="1">Uncharacterized protein</fullName>
    </submittedName>
</protein>
<proteinExistence type="predicted"/>
<dbReference type="Proteomes" id="UP000006324">
    <property type="component" value="Unassembled WGS sequence"/>
</dbReference>
<organism evidence="1 2">
    <name type="scientific">Leptospira interrogans str. UI 12621</name>
    <dbReference type="NCBI Taxonomy" id="1049937"/>
    <lineage>
        <taxon>Bacteria</taxon>
        <taxon>Pseudomonadati</taxon>
        <taxon>Spirochaetota</taxon>
        <taxon>Spirochaetia</taxon>
        <taxon>Leptospirales</taxon>
        <taxon>Leptospiraceae</taxon>
        <taxon>Leptospira</taxon>
    </lineage>
</organism>
<dbReference type="EMBL" id="AHNQ02000016">
    <property type="protein sequence ID" value="EKO26205.1"/>
    <property type="molecule type" value="Genomic_DNA"/>
</dbReference>
<evidence type="ECO:0000313" key="1">
    <source>
        <dbReference type="EMBL" id="EKO26205.1"/>
    </source>
</evidence>
<sequence length="40" mass="4655">MTHRKQYSEFKKAEHFSLKERSALVPPSIPFVLLALNDIL</sequence>